<dbReference type="InterPro" id="IPR034164">
    <property type="entry name" value="Pepsin-like_dom"/>
</dbReference>
<comment type="similarity">
    <text evidence="1">Belongs to the peptidase A1 family.</text>
</comment>
<dbReference type="InterPro" id="IPR001461">
    <property type="entry name" value="Aspartic_peptidase_A1"/>
</dbReference>
<dbReference type="STRING" id="708197.A0A166TCW5"/>
<keyword evidence="3" id="KW-0812">Transmembrane</keyword>
<keyword evidence="5" id="KW-0378">Hydrolase</keyword>
<dbReference type="SUPFAM" id="SSF50630">
    <property type="entry name" value="Acid proteases"/>
    <property type="match status" value="1"/>
</dbReference>
<reference evidence="5 6" key="1">
    <citation type="submission" date="2015-06" db="EMBL/GenBank/DDBJ databases">
        <title>Survival trade-offs in plant roots during colonization by closely related pathogenic and mutualistic fungi.</title>
        <authorList>
            <person name="Hacquard S."/>
            <person name="Kracher B."/>
            <person name="Hiruma K."/>
            <person name="Weinman A."/>
            <person name="Muench P."/>
            <person name="Garrido Oter R."/>
            <person name="Ver Loren van Themaat E."/>
            <person name="Dallerey J.-F."/>
            <person name="Damm U."/>
            <person name="Henrissat B."/>
            <person name="Lespinet O."/>
            <person name="Thon M."/>
            <person name="Kemen E."/>
            <person name="McHardy A.C."/>
            <person name="Schulze-Lefert P."/>
            <person name="O'Connell R.J."/>
        </authorList>
    </citation>
    <scope>NUCLEOTIDE SEQUENCE [LARGE SCALE GENOMIC DNA]</scope>
    <source>
        <strain evidence="5 6">0861</strain>
    </source>
</reference>
<evidence type="ECO:0000256" key="2">
    <source>
        <dbReference type="SAM" id="MobiDB-lite"/>
    </source>
</evidence>
<comment type="caution">
    <text evidence="5">The sequence shown here is derived from an EMBL/GenBank/DDBJ whole genome shotgun (WGS) entry which is preliminary data.</text>
</comment>
<evidence type="ECO:0000313" key="5">
    <source>
        <dbReference type="EMBL" id="KZL71903.1"/>
    </source>
</evidence>
<keyword evidence="6" id="KW-1185">Reference proteome</keyword>
<dbReference type="EMBL" id="LFIV01000065">
    <property type="protein sequence ID" value="KZL71903.1"/>
    <property type="molecule type" value="Genomic_DNA"/>
</dbReference>
<dbReference type="InterPro" id="IPR033121">
    <property type="entry name" value="PEPTIDASE_A1"/>
</dbReference>
<evidence type="ECO:0000256" key="3">
    <source>
        <dbReference type="SAM" id="Phobius"/>
    </source>
</evidence>
<organism evidence="5 6">
    <name type="scientific">Colletotrichum tofieldiae</name>
    <dbReference type="NCBI Taxonomy" id="708197"/>
    <lineage>
        <taxon>Eukaryota</taxon>
        <taxon>Fungi</taxon>
        <taxon>Dikarya</taxon>
        <taxon>Ascomycota</taxon>
        <taxon>Pezizomycotina</taxon>
        <taxon>Sordariomycetes</taxon>
        <taxon>Hypocreomycetidae</taxon>
        <taxon>Glomerellales</taxon>
        <taxon>Glomerellaceae</taxon>
        <taxon>Colletotrichum</taxon>
        <taxon>Colletotrichum spaethianum species complex</taxon>
    </lineage>
</organism>
<protein>
    <submittedName>
        <fullName evidence="5">Eukaryotic aspartyl protease</fullName>
    </submittedName>
</protein>
<dbReference type="Proteomes" id="UP000076552">
    <property type="component" value="Unassembled WGS sequence"/>
</dbReference>
<keyword evidence="5" id="KW-0645">Protease</keyword>
<gene>
    <name evidence="5" type="ORF">CT0861_02279</name>
</gene>
<dbReference type="CDD" id="cd05471">
    <property type="entry name" value="pepsin_like"/>
    <property type="match status" value="1"/>
</dbReference>
<evidence type="ECO:0000256" key="1">
    <source>
        <dbReference type="ARBA" id="ARBA00007447"/>
    </source>
</evidence>
<dbReference type="GO" id="GO:0006508">
    <property type="term" value="P:proteolysis"/>
    <property type="evidence" value="ECO:0007669"/>
    <property type="project" value="UniProtKB-KW"/>
</dbReference>
<feature type="transmembrane region" description="Helical" evidence="3">
    <location>
        <begin position="50"/>
        <end position="74"/>
    </location>
</feature>
<dbReference type="Gene3D" id="2.40.70.10">
    <property type="entry name" value="Acid Proteases"/>
    <property type="match status" value="2"/>
</dbReference>
<feature type="domain" description="Peptidase A1" evidence="4">
    <location>
        <begin position="80"/>
        <end position="436"/>
    </location>
</feature>
<proteinExistence type="inferred from homology"/>
<dbReference type="PANTHER" id="PTHR47966">
    <property type="entry name" value="BETA-SITE APP-CLEAVING ENZYME, ISOFORM A-RELATED"/>
    <property type="match status" value="1"/>
</dbReference>
<name>A0A166TCW5_9PEZI</name>
<dbReference type="AlphaFoldDB" id="A0A166TCW5"/>
<feature type="region of interest" description="Disordered" evidence="2">
    <location>
        <begin position="1"/>
        <end position="22"/>
    </location>
</feature>
<dbReference type="InterPro" id="IPR021109">
    <property type="entry name" value="Peptidase_aspartic_dom_sf"/>
</dbReference>
<sequence>MAATGLAKRPPAPSRVDKKDSNPHFLKSTFRLLHDLSNAITSDRMRTQSLVMAAIASGALAAIPIVNIPLHYYYGGGHKIATNLVNSASNISVEVVFDQGSENFWVFGPNAINNWGCTGLLCQGQCNVTAEPFYDYPHSSSATKPESFPAQYAYGAYTKIVQGQESVNDTFHFASDSGLTSEVGTRVAIATYMQQRLGDNGQCIPAAYDLGILGVAPFYRSAAWNTTGPHVRQDLLQKGLINAPVQSIWFDEPPAEWNGTFTGNAVFGAIDLSKFTGELVKVPLVDNDGLGATVGYFVAPPVVKVKNATFDNSEVNTRSCAIDSGTQINDLPISDSALQSFMTTAGLTRDSIGHVAWNGSCDSVPKDLTIDLEFTGVDNKKVTIKTPIRNYIRNSADREPSYCSLNIDTGSCMLGAPFATSAFFAANDAEHEIALAQGGISKRGDEADEASLSLTIPN</sequence>
<accession>A0A166TCW5</accession>
<dbReference type="Pfam" id="PF00026">
    <property type="entry name" value="Asp"/>
    <property type="match status" value="1"/>
</dbReference>
<evidence type="ECO:0000313" key="6">
    <source>
        <dbReference type="Proteomes" id="UP000076552"/>
    </source>
</evidence>
<dbReference type="GO" id="GO:0004190">
    <property type="term" value="F:aspartic-type endopeptidase activity"/>
    <property type="evidence" value="ECO:0007669"/>
    <property type="project" value="InterPro"/>
</dbReference>
<keyword evidence="3" id="KW-0472">Membrane</keyword>
<dbReference type="PROSITE" id="PS51767">
    <property type="entry name" value="PEPTIDASE_A1"/>
    <property type="match status" value="1"/>
</dbReference>
<dbReference type="PANTHER" id="PTHR47966:SF51">
    <property type="entry name" value="BETA-SITE APP-CLEAVING ENZYME, ISOFORM A-RELATED"/>
    <property type="match status" value="1"/>
</dbReference>
<keyword evidence="3" id="KW-1133">Transmembrane helix</keyword>
<evidence type="ECO:0000259" key="4">
    <source>
        <dbReference type="PROSITE" id="PS51767"/>
    </source>
</evidence>